<keyword evidence="2" id="KW-1185">Reference proteome</keyword>
<protein>
    <submittedName>
        <fullName evidence="1">Uncharacterized protein</fullName>
    </submittedName>
</protein>
<reference evidence="1 2" key="1">
    <citation type="journal article" date="2022" name="New Phytol.">
        <title>Ecological generalism drives hyperdiversity of secondary metabolite gene clusters in xylarialean endophytes.</title>
        <authorList>
            <person name="Franco M.E.E."/>
            <person name="Wisecaver J.H."/>
            <person name="Arnold A.E."/>
            <person name="Ju Y.M."/>
            <person name="Slot J.C."/>
            <person name="Ahrendt S."/>
            <person name="Moore L.P."/>
            <person name="Eastman K.E."/>
            <person name="Scott K."/>
            <person name="Konkel Z."/>
            <person name="Mondo S.J."/>
            <person name="Kuo A."/>
            <person name="Hayes R.D."/>
            <person name="Haridas S."/>
            <person name="Andreopoulos B."/>
            <person name="Riley R."/>
            <person name="LaButti K."/>
            <person name="Pangilinan J."/>
            <person name="Lipzen A."/>
            <person name="Amirebrahimi M."/>
            <person name="Yan J."/>
            <person name="Adam C."/>
            <person name="Keymanesh K."/>
            <person name="Ng V."/>
            <person name="Louie K."/>
            <person name="Northen T."/>
            <person name="Drula E."/>
            <person name="Henrissat B."/>
            <person name="Hsieh H.M."/>
            <person name="Youens-Clark K."/>
            <person name="Lutzoni F."/>
            <person name="Miadlikowska J."/>
            <person name="Eastwood D.C."/>
            <person name="Hamelin R.C."/>
            <person name="Grigoriev I.V."/>
            <person name="U'Ren J.M."/>
        </authorList>
    </citation>
    <scope>NUCLEOTIDE SEQUENCE [LARGE SCALE GENOMIC DNA]</scope>
    <source>
        <strain evidence="1 2">ER1909</strain>
    </source>
</reference>
<accession>A0ACC0CZF3</accession>
<name>A0ACC0CZF3_9PEZI</name>
<evidence type="ECO:0000313" key="1">
    <source>
        <dbReference type="EMBL" id="KAI6085854.1"/>
    </source>
</evidence>
<comment type="caution">
    <text evidence="1">The sequence shown here is derived from an EMBL/GenBank/DDBJ whole genome shotgun (WGS) entry which is preliminary data.</text>
</comment>
<sequence length="257" mass="29431">MSSIPFLSRGDTSIDDEESTQLSKREYDYQEKSQAGEYKYFTWTRAYIVLLNLCIVVLIIGISKAGDSDGISSLNNRRSWSPVQDFVEYEINEEHSTDHSKHTKYSGFPTPEQNAAWSALMKPIFFNASFDELRRAGESLENLAAVKGGGYAATIGVYHELHCLRQLRFYLFHKTYYPNMTQAQELYLHGHLDHCIETLRLTIMCHGNTAIYSFAWEESKLTKPATQSNSRSVCAKWNSIENWARSRSPIRKAKSDT</sequence>
<dbReference type="Proteomes" id="UP001497680">
    <property type="component" value="Unassembled WGS sequence"/>
</dbReference>
<evidence type="ECO:0000313" key="2">
    <source>
        <dbReference type="Proteomes" id="UP001497680"/>
    </source>
</evidence>
<proteinExistence type="predicted"/>
<dbReference type="EMBL" id="MU394321">
    <property type="protein sequence ID" value="KAI6085854.1"/>
    <property type="molecule type" value="Genomic_DNA"/>
</dbReference>
<gene>
    <name evidence="1" type="ORF">F4821DRAFT_270347</name>
</gene>
<organism evidence="1 2">
    <name type="scientific">Hypoxylon rubiginosum</name>
    <dbReference type="NCBI Taxonomy" id="110542"/>
    <lineage>
        <taxon>Eukaryota</taxon>
        <taxon>Fungi</taxon>
        <taxon>Dikarya</taxon>
        <taxon>Ascomycota</taxon>
        <taxon>Pezizomycotina</taxon>
        <taxon>Sordariomycetes</taxon>
        <taxon>Xylariomycetidae</taxon>
        <taxon>Xylariales</taxon>
        <taxon>Hypoxylaceae</taxon>
        <taxon>Hypoxylon</taxon>
    </lineage>
</organism>